<sequence length="259" mass="29670">MTTDTEILKNIDKDSLRVAFFPKTNSTSTSFKTIKLSHPTTNKPTDFLIPETTDNSNTKTLYEINSIDFRDSFNDKQRFTKENKPLKSLLFTPTDKLPDQPGLIIGQTTEIYVATEYNVVYSLLQFFIDNLKKERQRIVTYDDLVEQFEESELLASLIPLGFDFKKQLTHICELIEENDEVFYKPSLEKIVSYLRSKVDKIVNQFPKSLDVKISKKLIVPLVASSASSKEELKATDEIIRLNKVRAAVDLLSSYADNCC</sequence>
<keyword evidence="2" id="KW-1185">Reference proteome</keyword>
<comment type="caution">
    <text evidence="1">The sequence shown here is derived from an EMBL/GenBank/DDBJ whole genome shotgun (WGS) entry which is preliminary data.</text>
</comment>
<proteinExistence type="predicted"/>
<evidence type="ECO:0000313" key="1">
    <source>
        <dbReference type="EMBL" id="GME94257.1"/>
    </source>
</evidence>
<protein>
    <submittedName>
        <fullName evidence="1">Unnamed protein product</fullName>
    </submittedName>
</protein>
<dbReference type="Proteomes" id="UP001165064">
    <property type="component" value="Unassembled WGS sequence"/>
</dbReference>
<reference evidence="1" key="1">
    <citation type="submission" date="2023-04" db="EMBL/GenBank/DDBJ databases">
        <title>Ambrosiozyma monospora NBRC 10751.</title>
        <authorList>
            <person name="Ichikawa N."/>
            <person name="Sato H."/>
            <person name="Tonouchi N."/>
        </authorList>
    </citation>
    <scope>NUCLEOTIDE SEQUENCE</scope>
    <source>
        <strain evidence="1">NBRC 10751</strain>
    </source>
</reference>
<dbReference type="EMBL" id="BSXS01008981">
    <property type="protein sequence ID" value="GME94257.1"/>
    <property type="molecule type" value="Genomic_DNA"/>
</dbReference>
<evidence type="ECO:0000313" key="2">
    <source>
        <dbReference type="Proteomes" id="UP001165064"/>
    </source>
</evidence>
<name>A0ACB5TS54_AMBMO</name>
<organism evidence="1 2">
    <name type="scientific">Ambrosiozyma monospora</name>
    <name type="common">Yeast</name>
    <name type="synonym">Endomycopsis monosporus</name>
    <dbReference type="NCBI Taxonomy" id="43982"/>
    <lineage>
        <taxon>Eukaryota</taxon>
        <taxon>Fungi</taxon>
        <taxon>Dikarya</taxon>
        <taxon>Ascomycota</taxon>
        <taxon>Saccharomycotina</taxon>
        <taxon>Pichiomycetes</taxon>
        <taxon>Pichiales</taxon>
        <taxon>Pichiaceae</taxon>
        <taxon>Ambrosiozyma</taxon>
    </lineage>
</organism>
<gene>
    <name evidence="1" type="ORF">Amon02_000952900</name>
</gene>
<accession>A0ACB5TS54</accession>